<name>A0ABS8YB41_9BACL</name>
<feature type="region of interest" description="Disordered" evidence="1">
    <location>
        <begin position="1"/>
        <end position="31"/>
    </location>
</feature>
<accession>A0ABS8YB41</accession>
<dbReference type="EMBL" id="JAJNBZ010000004">
    <property type="protein sequence ID" value="MCE5169198.1"/>
    <property type="molecule type" value="Genomic_DNA"/>
</dbReference>
<protein>
    <submittedName>
        <fullName evidence="2">Uncharacterized protein</fullName>
    </submittedName>
</protein>
<dbReference type="Proteomes" id="UP001199916">
    <property type="component" value="Unassembled WGS sequence"/>
</dbReference>
<organism evidence="2 3">
    <name type="scientific">Paenibacillus profundus</name>
    <dbReference type="NCBI Taxonomy" id="1173085"/>
    <lineage>
        <taxon>Bacteria</taxon>
        <taxon>Bacillati</taxon>
        <taxon>Bacillota</taxon>
        <taxon>Bacilli</taxon>
        <taxon>Bacillales</taxon>
        <taxon>Paenibacillaceae</taxon>
        <taxon>Paenibacillus</taxon>
    </lineage>
</organism>
<evidence type="ECO:0000256" key="1">
    <source>
        <dbReference type="SAM" id="MobiDB-lite"/>
    </source>
</evidence>
<comment type="caution">
    <text evidence="2">The sequence shown here is derived from an EMBL/GenBank/DDBJ whole genome shotgun (WGS) entry which is preliminary data.</text>
</comment>
<evidence type="ECO:0000313" key="2">
    <source>
        <dbReference type="EMBL" id="MCE5169198.1"/>
    </source>
</evidence>
<keyword evidence="3" id="KW-1185">Reference proteome</keyword>
<reference evidence="2 3" key="1">
    <citation type="submission" date="2021-11" db="EMBL/GenBank/DDBJ databases">
        <title>Draft genome sequence of Paenibacillus profundus YoMME, a new Gram-positive bacteria with exoelectrogenic properties.</title>
        <authorList>
            <person name="Hubenova Y."/>
            <person name="Hubenova E."/>
            <person name="Manasiev Y."/>
            <person name="Peykov S."/>
            <person name="Mitov M."/>
        </authorList>
    </citation>
    <scope>NUCLEOTIDE SEQUENCE [LARGE SCALE GENOMIC DNA]</scope>
    <source>
        <strain evidence="2 3">YoMME</strain>
    </source>
</reference>
<evidence type="ECO:0000313" key="3">
    <source>
        <dbReference type="Proteomes" id="UP001199916"/>
    </source>
</evidence>
<sequence length="48" mass="5343">MSIAMANGVRSAAAREAEQDGGEDEFQYRRQRHIGEASNILRTMSAPY</sequence>
<proteinExistence type="predicted"/>
<gene>
    <name evidence="2" type="ORF">LQV63_07735</name>
</gene>